<sequence length="426" mass="48451">MADDVDSIVKGASAPSQGVKEVAGSSSLGKQGDPLIHTPSSPSMIYLNLLILEASLRAQFLELRARKRHHTFFLALLTIWIAMFGYALFFAPREDGRGVGGSIYWAVEGAEKVCFMGGIITAILVWATGIWERGIRWPRRWFAVSNRGLRGFNCKLVIIRRPWWAEALSTLGFFLTYGLFSHTASSSYRYVEPSLLREVERELQISNDNHPTLILPHEDEERGGHEEDLAPGGDYVKLLLLAKPFSATFRENWELYRTEYWEKENERRALLREKVKERDHQLARQQYGWLWWLPWRQPQLRRQDPEKAAHHPRHHVTEKERRRRGSSVRRASTSSTRSQTPTLDGEDHQVSRRSSSGSISGRRKRLSTSSKPKRPGSDSRSVTPDFPSPLARESSATHTPDLGPEGGRELRSSGSRSTVGSRERDG</sequence>
<proteinExistence type="predicted"/>
<evidence type="ECO:0000313" key="2">
    <source>
        <dbReference type="Proteomes" id="UP001065298"/>
    </source>
</evidence>
<reference evidence="1" key="1">
    <citation type="submission" date="2022-06" db="EMBL/GenBank/DDBJ databases">
        <title>Fusarium solani species complex genomes reveal bases of compartmentalisation and animal pathogenesis.</title>
        <authorList>
            <person name="Tsai I.J."/>
        </authorList>
    </citation>
    <scope>NUCLEOTIDE SEQUENCE</scope>
    <source>
        <strain evidence="1">Fu6.1</strain>
    </source>
</reference>
<dbReference type="EMBL" id="CM046504">
    <property type="protein sequence ID" value="KAI8679708.1"/>
    <property type="molecule type" value="Genomic_DNA"/>
</dbReference>
<comment type="caution">
    <text evidence="1">The sequence shown here is derived from an EMBL/GenBank/DDBJ whole genome shotgun (WGS) entry which is preliminary data.</text>
</comment>
<name>A0ACC0RAN9_9HYPO</name>
<keyword evidence="2" id="KW-1185">Reference proteome</keyword>
<organism evidence="1 2">
    <name type="scientific">Fusarium keratoplasticum</name>
    <dbReference type="NCBI Taxonomy" id="1328300"/>
    <lineage>
        <taxon>Eukaryota</taxon>
        <taxon>Fungi</taxon>
        <taxon>Dikarya</taxon>
        <taxon>Ascomycota</taxon>
        <taxon>Pezizomycotina</taxon>
        <taxon>Sordariomycetes</taxon>
        <taxon>Hypocreomycetidae</taxon>
        <taxon>Hypocreales</taxon>
        <taxon>Nectriaceae</taxon>
        <taxon>Fusarium</taxon>
        <taxon>Fusarium solani species complex</taxon>
    </lineage>
</organism>
<evidence type="ECO:0000313" key="1">
    <source>
        <dbReference type="EMBL" id="KAI8679708.1"/>
    </source>
</evidence>
<dbReference type="Proteomes" id="UP001065298">
    <property type="component" value="Chromosome 2"/>
</dbReference>
<accession>A0ACC0RAN9</accession>
<protein>
    <submittedName>
        <fullName evidence="1">Uncharacterized protein</fullName>
    </submittedName>
</protein>
<gene>
    <name evidence="1" type="ORF">NCS57_00249300</name>
</gene>